<feature type="transmembrane region" description="Helical" evidence="9">
    <location>
        <begin position="221"/>
        <end position="242"/>
    </location>
</feature>
<evidence type="ECO:0000313" key="11">
    <source>
        <dbReference type="EMBL" id="MFH6981962.1"/>
    </source>
</evidence>
<dbReference type="InterPro" id="IPR050171">
    <property type="entry name" value="MFS_Transporters"/>
</dbReference>
<dbReference type="PANTHER" id="PTHR23517">
    <property type="entry name" value="RESISTANCE PROTEIN MDTM, PUTATIVE-RELATED-RELATED"/>
    <property type="match status" value="1"/>
</dbReference>
<evidence type="ECO:0000256" key="2">
    <source>
        <dbReference type="ARBA" id="ARBA00022448"/>
    </source>
</evidence>
<feature type="transmembrane region" description="Helical" evidence="9">
    <location>
        <begin position="432"/>
        <end position="452"/>
    </location>
</feature>
<dbReference type="CDD" id="cd17346">
    <property type="entry name" value="MFS_DtpA_like"/>
    <property type="match status" value="1"/>
</dbReference>
<name>A0ABW7N2T3_9BACT</name>
<dbReference type="PROSITE" id="PS50850">
    <property type="entry name" value="MFS"/>
    <property type="match status" value="1"/>
</dbReference>
<proteinExistence type="inferred from homology"/>
<dbReference type="InterPro" id="IPR005279">
    <property type="entry name" value="Dipep/tripep_permease"/>
</dbReference>
<comment type="subcellular location">
    <subcellularLocation>
        <location evidence="1">Cell membrane</location>
        <topology evidence="1">Multi-pass membrane protein</topology>
    </subcellularLocation>
    <subcellularLocation>
        <location evidence="8">Membrane</location>
        <topology evidence="8">Multi-pass membrane protein</topology>
    </subcellularLocation>
</comment>
<keyword evidence="2 8" id="KW-0813">Transport</keyword>
<keyword evidence="6 9" id="KW-1133">Transmembrane helix</keyword>
<feature type="transmembrane region" description="Helical" evidence="9">
    <location>
        <begin position="87"/>
        <end position="103"/>
    </location>
</feature>
<evidence type="ECO:0000256" key="9">
    <source>
        <dbReference type="SAM" id="Phobius"/>
    </source>
</evidence>
<dbReference type="InterPro" id="IPR000109">
    <property type="entry name" value="POT_fam"/>
</dbReference>
<keyword evidence="7 9" id="KW-0472">Membrane</keyword>
<evidence type="ECO:0000256" key="8">
    <source>
        <dbReference type="RuleBase" id="RU003755"/>
    </source>
</evidence>
<sequence length="494" mass="53511">MSSESTFFGHPRGLATLFFTEMWERFSYYGMRAILILFMTTETAQQGLGLDVETSAAVYGLYTAAVYLLSLPGGWLADNVFGQQKSIWYGGILIMVGHLILAIPGSQEIFFIGLGFVAMGTGFLKPNISSIVGDLYGDDKGAKRDAGFSIFYMGINLGSLLGQTVVSFLGEKVDWHMGFGAAAVGMFLGLIQYKLTLGTLKGIGMKPEKKVKLPGEKSGATFTYALTAGAILLIFVMQYLGIVDVTTARGIAESVGVLIVVVTLAYFANIFISGGLDMAERKQVFVIFLLFIGASVFWAGFEQAGSTLNLFARDYTDRMIFGYELPAGILQNFNPFFIIILSPVFGAIWIRLAAKQMNPSTPIKFGFGLLMMAVGFLVMYFAAVIVVQGTKAGMGWLIVTYLFHTTGELTLSPVGLSATTKLAPRKYYSQMMGIWFVATALGNLIAGLFAGGFDPNDASQVPGLFMSVVLLGVGSGIMFLIFSGFMRRWMGNVR</sequence>
<feature type="transmembrane region" description="Helical" evidence="9">
    <location>
        <begin position="175"/>
        <end position="200"/>
    </location>
</feature>
<keyword evidence="12" id="KW-1185">Reference proteome</keyword>
<dbReference type="SUPFAM" id="SSF103473">
    <property type="entry name" value="MFS general substrate transporter"/>
    <property type="match status" value="1"/>
</dbReference>
<keyword evidence="3" id="KW-1003">Cell membrane</keyword>
<evidence type="ECO:0000256" key="3">
    <source>
        <dbReference type="ARBA" id="ARBA00022475"/>
    </source>
</evidence>
<evidence type="ECO:0000256" key="6">
    <source>
        <dbReference type="ARBA" id="ARBA00022989"/>
    </source>
</evidence>
<evidence type="ECO:0000256" key="7">
    <source>
        <dbReference type="ARBA" id="ARBA00023136"/>
    </source>
</evidence>
<evidence type="ECO:0000313" key="12">
    <source>
        <dbReference type="Proteomes" id="UP001610063"/>
    </source>
</evidence>
<evidence type="ECO:0000256" key="4">
    <source>
        <dbReference type="ARBA" id="ARBA00022692"/>
    </source>
</evidence>
<dbReference type="PANTHER" id="PTHR23517:SF15">
    <property type="entry name" value="PROTON-DEPENDENT OLIGOPEPTIDE FAMILY TRANSPORT PROTEIN"/>
    <property type="match status" value="1"/>
</dbReference>
<dbReference type="InterPro" id="IPR018456">
    <property type="entry name" value="PTR2_symporter_CS"/>
</dbReference>
<evidence type="ECO:0000256" key="1">
    <source>
        <dbReference type="ARBA" id="ARBA00004651"/>
    </source>
</evidence>
<dbReference type="Gene3D" id="1.20.1250.20">
    <property type="entry name" value="MFS general substrate transporter like domains"/>
    <property type="match status" value="1"/>
</dbReference>
<dbReference type="PROSITE" id="PS01023">
    <property type="entry name" value="PTR2_2"/>
    <property type="match status" value="1"/>
</dbReference>
<keyword evidence="4 8" id="KW-0812">Transmembrane</keyword>
<feature type="transmembrane region" description="Helical" evidence="9">
    <location>
        <begin position="56"/>
        <end position="75"/>
    </location>
</feature>
<accession>A0ABW7N2T3</accession>
<reference evidence="11 12" key="1">
    <citation type="journal article" date="2013" name="Int. J. Syst. Evol. Microbiol.">
        <title>Marinoscillum luteum sp. nov., isolated from marine sediment.</title>
        <authorList>
            <person name="Cha I.T."/>
            <person name="Park S.J."/>
            <person name="Kim S.J."/>
            <person name="Kim J.G."/>
            <person name="Jung M.Y."/>
            <person name="Shin K.S."/>
            <person name="Kwon K.K."/>
            <person name="Yang S.H."/>
            <person name="Seo Y.S."/>
            <person name="Rhee S.K."/>
        </authorList>
    </citation>
    <scope>NUCLEOTIDE SEQUENCE [LARGE SCALE GENOMIC DNA]</scope>
    <source>
        <strain evidence="11 12">KCTC 23939</strain>
    </source>
</reference>
<comment type="caution">
    <text evidence="11">The sequence shown here is derived from an EMBL/GenBank/DDBJ whole genome shotgun (WGS) entry which is preliminary data.</text>
</comment>
<feature type="domain" description="Major facilitator superfamily (MFS) profile" evidence="10">
    <location>
        <begin position="16"/>
        <end position="487"/>
    </location>
</feature>
<keyword evidence="5" id="KW-0653">Protein transport</keyword>
<feature type="transmembrane region" description="Helical" evidence="9">
    <location>
        <begin position="333"/>
        <end position="353"/>
    </location>
</feature>
<gene>
    <name evidence="11" type="ORF">ACHKAR_00860</name>
</gene>
<dbReference type="Proteomes" id="UP001610063">
    <property type="component" value="Unassembled WGS sequence"/>
</dbReference>
<dbReference type="EMBL" id="JBIPKE010000007">
    <property type="protein sequence ID" value="MFH6981962.1"/>
    <property type="molecule type" value="Genomic_DNA"/>
</dbReference>
<feature type="transmembrane region" description="Helical" evidence="9">
    <location>
        <begin position="284"/>
        <end position="301"/>
    </location>
</feature>
<evidence type="ECO:0000259" key="10">
    <source>
        <dbReference type="PROSITE" id="PS50850"/>
    </source>
</evidence>
<comment type="similarity">
    <text evidence="8">Belongs to the major facilitator superfamily. Proton-dependent oligopeptide transporter (POT/PTR) (TC 2.A.17) family.</text>
</comment>
<dbReference type="InterPro" id="IPR020846">
    <property type="entry name" value="MFS_dom"/>
</dbReference>
<dbReference type="InterPro" id="IPR036259">
    <property type="entry name" value="MFS_trans_sf"/>
</dbReference>
<dbReference type="RefSeq" id="WP_395415778.1">
    <property type="nucleotide sequence ID" value="NZ_JBIPKE010000007.1"/>
</dbReference>
<feature type="transmembrane region" description="Helical" evidence="9">
    <location>
        <begin position="109"/>
        <end position="128"/>
    </location>
</feature>
<keyword evidence="5" id="KW-0571">Peptide transport</keyword>
<organism evidence="11 12">
    <name type="scientific">Marinoscillum luteum</name>
    <dbReference type="NCBI Taxonomy" id="861051"/>
    <lineage>
        <taxon>Bacteria</taxon>
        <taxon>Pseudomonadati</taxon>
        <taxon>Bacteroidota</taxon>
        <taxon>Cytophagia</taxon>
        <taxon>Cytophagales</taxon>
        <taxon>Reichenbachiellaceae</taxon>
        <taxon>Marinoscillum</taxon>
    </lineage>
</organism>
<dbReference type="Pfam" id="PF00854">
    <property type="entry name" value="PTR2"/>
    <property type="match status" value="1"/>
</dbReference>
<feature type="transmembrane region" description="Helical" evidence="9">
    <location>
        <begin position="365"/>
        <end position="387"/>
    </location>
</feature>
<feature type="transmembrane region" description="Helical" evidence="9">
    <location>
        <begin position="254"/>
        <end position="272"/>
    </location>
</feature>
<feature type="transmembrane region" description="Helical" evidence="9">
    <location>
        <begin position="149"/>
        <end position="169"/>
    </location>
</feature>
<evidence type="ECO:0000256" key="5">
    <source>
        <dbReference type="ARBA" id="ARBA00022856"/>
    </source>
</evidence>
<feature type="transmembrane region" description="Helical" evidence="9">
    <location>
        <begin position="393"/>
        <end position="411"/>
    </location>
</feature>
<protein>
    <submittedName>
        <fullName evidence="11">Peptide MFS transporter</fullName>
    </submittedName>
</protein>
<dbReference type="NCBIfam" id="TIGR00924">
    <property type="entry name" value="yjdL_sub1_fam"/>
    <property type="match status" value="1"/>
</dbReference>
<feature type="transmembrane region" description="Helical" evidence="9">
    <location>
        <begin position="464"/>
        <end position="485"/>
    </location>
</feature>